<evidence type="ECO:0000256" key="2">
    <source>
        <dbReference type="ARBA" id="ARBA00022692"/>
    </source>
</evidence>
<evidence type="ECO:0000259" key="7">
    <source>
        <dbReference type="PROSITE" id="PS51775"/>
    </source>
</evidence>
<gene>
    <name evidence="8" type="ORF">FSB_LOCUS47742</name>
</gene>
<proteinExistence type="predicted"/>
<evidence type="ECO:0000256" key="4">
    <source>
        <dbReference type="ARBA" id="ARBA00023136"/>
    </source>
</evidence>
<dbReference type="PROSITE" id="PS51775">
    <property type="entry name" value="GTD_BINDING"/>
    <property type="match status" value="1"/>
</dbReference>
<dbReference type="InterPro" id="IPR007656">
    <property type="entry name" value="GTD-bd"/>
</dbReference>
<reference evidence="8" key="1">
    <citation type="submission" date="2018-02" db="EMBL/GenBank/DDBJ databases">
        <authorList>
            <person name="Cohen D.B."/>
            <person name="Kent A.D."/>
        </authorList>
    </citation>
    <scope>NUCLEOTIDE SEQUENCE</scope>
</reference>
<keyword evidence="4 6" id="KW-0472">Membrane</keyword>
<dbReference type="Pfam" id="PF04576">
    <property type="entry name" value="Zein-binding"/>
    <property type="match status" value="1"/>
</dbReference>
<sequence length="686" mass="76750">MALQAVHSWTLGGLIGAFLDLLLAYILLCVSAYVFFTSKFLSFFGVYLPCPCNGVFGYRNSNLCWHTLLIDWPTGIICSVQKSTLTNFPYDFVGFKDQECSLHKKSVREGNCENGVLELEGEASSSSFPSPRLQNLVDKESGYDAKGKRVMNLKQRSGFRRRRRAALDSRKFSFVSPNDNSQSVVAENFPYDGNEMRGKTIESLGLVHAREDGFPGEINGTIGIDVGERSQHSFELCRSCDEGQGTSSSVATYITNAPDNTGFVGNEANNIRMLEVALEEEKAAHDALYLELEKERAAAASATDEAMAMISRLQQNKASVEMEARQYQRMIEEKFAYDEEEMNILKEILVRREMENHFLEKEIEEYRQLSFLEDGLPTDDSNDKMDNWGQEPSFSLDLTDNKQSMQQIEDNILLGKEVGNTANWSSNYEAPLVEKQCQNHGYSFLEKNVLFAGKENEKKDNNIECQGMTSEEAQICNGIDTNFSCDGEELKKYGDGKDQAGRNHHGSMLDTELTIYDIRVIDDKNGTWTEQNGKESGSSISNVVDEPRDCAVTLGASGVRTSEALSDHPIISIAGAEPNIHKGSFDMSGKFPVLSHSRCKSLLSDSGRDSLSAANSEKLKLDIEIERLTERLRVVQEEKEKLAFYSENGDGDKDTLTLLEEISNQLREIQQLRDPMQQTSLPPLIL</sequence>
<dbReference type="AlphaFoldDB" id="A0A2N9I726"/>
<keyword evidence="3 6" id="KW-1133">Transmembrane helix</keyword>
<dbReference type="PANTHER" id="PTHR31422:SF44">
    <property type="entry name" value="GTD-BINDING DOMAIN-CONTAINING PROTEIN"/>
    <property type="match status" value="1"/>
</dbReference>
<evidence type="ECO:0000256" key="3">
    <source>
        <dbReference type="ARBA" id="ARBA00022989"/>
    </source>
</evidence>
<name>A0A2N9I726_FAGSY</name>
<feature type="coiled-coil region" evidence="5">
    <location>
        <begin position="278"/>
        <end position="369"/>
    </location>
</feature>
<feature type="transmembrane region" description="Helical" evidence="6">
    <location>
        <begin position="12"/>
        <end position="36"/>
    </location>
</feature>
<dbReference type="EMBL" id="OIVN01004891">
    <property type="protein sequence ID" value="SPD19860.1"/>
    <property type="molecule type" value="Genomic_DNA"/>
</dbReference>
<feature type="coiled-coil region" evidence="5">
    <location>
        <begin position="611"/>
        <end position="638"/>
    </location>
</feature>
<evidence type="ECO:0000313" key="8">
    <source>
        <dbReference type="EMBL" id="SPD19860.1"/>
    </source>
</evidence>
<keyword evidence="5" id="KW-0175">Coiled coil</keyword>
<feature type="domain" description="GTD-binding" evidence="7">
    <location>
        <begin position="269"/>
        <end position="367"/>
    </location>
</feature>
<dbReference type="GO" id="GO:0016020">
    <property type="term" value="C:membrane"/>
    <property type="evidence" value="ECO:0007669"/>
    <property type="project" value="UniProtKB-SubCell"/>
</dbReference>
<accession>A0A2N9I726</accession>
<keyword evidence="2 6" id="KW-0812">Transmembrane</keyword>
<protein>
    <recommendedName>
        <fullName evidence="7">GTD-binding domain-containing protein</fullName>
    </recommendedName>
</protein>
<comment type="subcellular location">
    <subcellularLocation>
        <location evidence="1">Membrane</location>
    </subcellularLocation>
</comment>
<evidence type="ECO:0000256" key="5">
    <source>
        <dbReference type="SAM" id="Coils"/>
    </source>
</evidence>
<organism evidence="8">
    <name type="scientific">Fagus sylvatica</name>
    <name type="common">Beechnut</name>
    <dbReference type="NCBI Taxonomy" id="28930"/>
    <lineage>
        <taxon>Eukaryota</taxon>
        <taxon>Viridiplantae</taxon>
        <taxon>Streptophyta</taxon>
        <taxon>Embryophyta</taxon>
        <taxon>Tracheophyta</taxon>
        <taxon>Spermatophyta</taxon>
        <taxon>Magnoliopsida</taxon>
        <taxon>eudicotyledons</taxon>
        <taxon>Gunneridae</taxon>
        <taxon>Pentapetalae</taxon>
        <taxon>rosids</taxon>
        <taxon>fabids</taxon>
        <taxon>Fagales</taxon>
        <taxon>Fagaceae</taxon>
        <taxon>Fagus</taxon>
    </lineage>
</organism>
<dbReference type="GO" id="GO:0080115">
    <property type="term" value="F:myosin XI tail binding"/>
    <property type="evidence" value="ECO:0007669"/>
    <property type="project" value="UniProtKB-ARBA"/>
</dbReference>
<dbReference type="PANTHER" id="PTHR31422">
    <property type="entry name" value="BNAANNG28530D PROTEIN"/>
    <property type="match status" value="1"/>
</dbReference>
<evidence type="ECO:0000256" key="1">
    <source>
        <dbReference type="ARBA" id="ARBA00004370"/>
    </source>
</evidence>
<evidence type="ECO:0000256" key="6">
    <source>
        <dbReference type="SAM" id="Phobius"/>
    </source>
</evidence>